<dbReference type="CDD" id="cd00093">
    <property type="entry name" value="HTH_XRE"/>
    <property type="match status" value="1"/>
</dbReference>
<sequence>LEEKCRREHLSLRQAATKTGLSHATIDDIIKGRHPSPETIQKLARGFGGDGNRGLALEDRLLVLAGYRREELSQAAYLKIIPLLSPEYQHIIEVLVGELAKIEGIKESIRK</sequence>
<reference evidence="2" key="1">
    <citation type="journal article" date="2014" name="Front. Microbiol.">
        <title>High frequency of phylogenetically diverse reductive dehalogenase-homologous genes in deep subseafloor sedimentary metagenomes.</title>
        <authorList>
            <person name="Kawai M."/>
            <person name="Futagami T."/>
            <person name="Toyoda A."/>
            <person name="Takaki Y."/>
            <person name="Nishi S."/>
            <person name="Hori S."/>
            <person name="Arai W."/>
            <person name="Tsubouchi T."/>
            <person name="Morono Y."/>
            <person name="Uchiyama I."/>
            <person name="Ito T."/>
            <person name="Fujiyama A."/>
            <person name="Inagaki F."/>
            <person name="Takami H."/>
        </authorList>
    </citation>
    <scope>NUCLEOTIDE SEQUENCE</scope>
    <source>
        <strain evidence="2">Expedition CK06-06</strain>
    </source>
</reference>
<dbReference type="Pfam" id="PF01381">
    <property type="entry name" value="HTH_3"/>
    <property type="match status" value="1"/>
</dbReference>
<name>X1UD96_9ZZZZ</name>
<organism evidence="2">
    <name type="scientific">marine sediment metagenome</name>
    <dbReference type="NCBI Taxonomy" id="412755"/>
    <lineage>
        <taxon>unclassified sequences</taxon>
        <taxon>metagenomes</taxon>
        <taxon>ecological metagenomes</taxon>
    </lineage>
</organism>
<protein>
    <recommendedName>
        <fullName evidence="1">HTH cro/C1-type domain-containing protein</fullName>
    </recommendedName>
</protein>
<evidence type="ECO:0000313" key="2">
    <source>
        <dbReference type="EMBL" id="GAI97860.1"/>
    </source>
</evidence>
<comment type="caution">
    <text evidence="2">The sequence shown here is derived from an EMBL/GenBank/DDBJ whole genome shotgun (WGS) entry which is preliminary data.</text>
</comment>
<dbReference type="GO" id="GO:0003677">
    <property type="term" value="F:DNA binding"/>
    <property type="evidence" value="ECO:0007669"/>
    <property type="project" value="InterPro"/>
</dbReference>
<dbReference type="Gene3D" id="1.10.260.40">
    <property type="entry name" value="lambda repressor-like DNA-binding domains"/>
    <property type="match status" value="1"/>
</dbReference>
<dbReference type="PROSITE" id="PS50943">
    <property type="entry name" value="HTH_CROC1"/>
    <property type="match status" value="1"/>
</dbReference>
<dbReference type="InterPro" id="IPR001387">
    <property type="entry name" value="Cro/C1-type_HTH"/>
</dbReference>
<feature type="non-terminal residue" evidence="2">
    <location>
        <position position="1"/>
    </location>
</feature>
<evidence type="ECO:0000259" key="1">
    <source>
        <dbReference type="PROSITE" id="PS50943"/>
    </source>
</evidence>
<dbReference type="EMBL" id="BARW01024959">
    <property type="protein sequence ID" value="GAI97860.1"/>
    <property type="molecule type" value="Genomic_DNA"/>
</dbReference>
<proteinExistence type="predicted"/>
<accession>X1UD96</accession>
<gene>
    <name evidence="2" type="ORF">S12H4_41024</name>
</gene>
<dbReference type="InterPro" id="IPR010982">
    <property type="entry name" value="Lambda_DNA-bd_dom_sf"/>
</dbReference>
<dbReference type="SUPFAM" id="SSF47413">
    <property type="entry name" value="lambda repressor-like DNA-binding domains"/>
    <property type="match status" value="1"/>
</dbReference>
<feature type="domain" description="HTH cro/C1-type" evidence="1">
    <location>
        <begin position="1"/>
        <end position="48"/>
    </location>
</feature>
<dbReference type="AlphaFoldDB" id="X1UD96"/>